<feature type="transmembrane region" description="Helical" evidence="1">
    <location>
        <begin position="263"/>
        <end position="282"/>
    </location>
</feature>
<feature type="transmembrane region" description="Helical" evidence="1">
    <location>
        <begin position="114"/>
        <end position="133"/>
    </location>
</feature>
<reference evidence="2 3" key="1">
    <citation type="submission" date="2020-08" db="EMBL/GenBank/DDBJ databases">
        <authorList>
            <person name="Liu C."/>
            <person name="Sun Q."/>
        </authorList>
    </citation>
    <scope>NUCLEOTIDE SEQUENCE [LARGE SCALE GENOMIC DNA]</scope>
    <source>
        <strain evidence="2 3">NSJ-8</strain>
    </source>
</reference>
<organism evidence="2 3">
    <name type="scientific">Simiaoa sunii</name>
    <dbReference type="NCBI Taxonomy" id="2763672"/>
    <lineage>
        <taxon>Bacteria</taxon>
        <taxon>Bacillati</taxon>
        <taxon>Bacillota</taxon>
        <taxon>Clostridia</taxon>
        <taxon>Lachnospirales</taxon>
        <taxon>Lachnospiraceae</taxon>
        <taxon>Simiaoa</taxon>
    </lineage>
</organism>
<dbReference type="KEGG" id="ssun:H9Q77_03540"/>
<feature type="transmembrane region" description="Helical" evidence="1">
    <location>
        <begin position="75"/>
        <end position="102"/>
    </location>
</feature>
<evidence type="ECO:0000313" key="2">
    <source>
        <dbReference type="EMBL" id="QNM03228.1"/>
    </source>
</evidence>
<feature type="transmembrane region" description="Helical" evidence="1">
    <location>
        <begin position="139"/>
        <end position="157"/>
    </location>
</feature>
<accession>A0A7G9FXE6</accession>
<proteinExistence type="predicted"/>
<gene>
    <name evidence="2" type="ORF">H9Q77_03540</name>
</gene>
<feature type="transmembrane region" description="Helical" evidence="1">
    <location>
        <begin position="12"/>
        <end position="29"/>
    </location>
</feature>
<dbReference type="InterPro" id="IPR045691">
    <property type="entry name" value="DUF6056"/>
</dbReference>
<feature type="transmembrane region" description="Helical" evidence="1">
    <location>
        <begin position="291"/>
        <end position="308"/>
    </location>
</feature>
<dbReference type="Proteomes" id="UP000515981">
    <property type="component" value="Chromosome"/>
</dbReference>
<dbReference type="AlphaFoldDB" id="A0A7G9FXE6"/>
<feature type="transmembrane region" description="Helical" evidence="1">
    <location>
        <begin position="209"/>
        <end position="228"/>
    </location>
</feature>
<feature type="transmembrane region" description="Helical" evidence="1">
    <location>
        <begin position="314"/>
        <end position="330"/>
    </location>
</feature>
<protein>
    <recommendedName>
        <fullName evidence="4">Glycosyltransferase RgtA/B/C/D-like domain-containing protein</fullName>
    </recommendedName>
</protein>
<dbReference type="Pfam" id="PF19528">
    <property type="entry name" value="DUF6056"/>
    <property type="match status" value="1"/>
</dbReference>
<dbReference type="EMBL" id="CP060633">
    <property type="protein sequence ID" value="QNM03228.1"/>
    <property type="molecule type" value="Genomic_DNA"/>
</dbReference>
<evidence type="ECO:0000256" key="1">
    <source>
        <dbReference type="SAM" id="Phobius"/>
    </source>
</evidence>
<keyword evidence="1" id="KW-0472">Membrane</keyword>
<feature type="transmembrane region" description="Helical" evidence="1">
    <location>
        <begin position="342"/>
        <end position="370"/>
    </location>
</feature>
<feature type="transmembrane region" description="Helical" evidence="1">
    <location>
        <begin position="187"/>
        <end position="202"/>
    </location>
</feature>
<sequence>MREKQKKIIQWSSLALILLTGIIVWRVNYEIDFMMDDEWYSTLLYADTPIRNLGDIVHAQIWHYFNWGGRSMAHALLQMILLTGESWADILNTAMTFILAWLICQAAGRVRMPYYFAALGMLFGLNANWKMSMFWEAGAANYLYMTGFILAFLLCYLKYEEKNLWGITVWILPLGLIAGWSNENMGPVVWILSLVVMLLRRREQKKIPVWMYLGNISCLAGSILMIVAPGNFVRSGETAESTRGILWNLYLRCYSEARGALEYLFPTLLLTAVVLVICKGILKEKIGRDNVLLLLGALLSWGAMILSPHYPDRASFGTMALLLCVILSLAGKAVDRQKENAWMYYSCAMLVWLRGMYYLAEFLGLCWGWIG</sequence>
<name>A0A7G9FXE6_9FIRM</name>
<dbReference type="RefSeq" id="WP_249326554.1">
    <property type="nucleotide sequence ID" value="NZ_CP060633.1"/>
</dbReference>
<feature type="transmembrane region" description="Helical" evidence="1">
    <location>
        <begin position="164"/>
        <end position="181"/>
    </location>
</feature>
<keyword evidence="3" id="KW-1185">Reference proteome</keyword>
<evidence type="ECO:0000313" key="3">
    <source>
        <dbReference type="Proteomes" id="UP000515981"/>
    </source>
</evidence>
<evidence type="ECO:0008006" key="4">
    <source>
        <dbReference type="Google" id="ProtNLM"/>
    </source>
</evidence>
<keyword evidence="1" id="KW-1133">Transmembrane helix</keyword>
<keyword evidence="1" id="KW-0812">Transmembrane</keyword>